<dbReference type="InterPro" id="IPR039261">
    <property type="entry name" value="FNR_nucleotide-bd"/>
</dbReference>
<organism evidence="2 3">
    <name type="scientific">Actinokineospora globicatena</name>
    <dbReference type="NCBI Taxonomy" id="103729"/>
    <lineage>
        <taxon>Bacteria</taxon>
        <taxon>Bacillati</taxon>
        <taxon>Actinomycetota</taxon>
        <taxon>Actinomycetes</taxon>
        <taxon>Pseudonocardiales</taxon>
        <taxon>Pseudonocardiaceae</taxon>
        <taxon>Actinokineospora</taxon>
    </lineage>
</organism>
<dbReference type="PROSITE" id="PS51384">
    <property type="entry name" value="FAD_FR"/>
    <property type="match status" value="1"/>
</dbReference>
<evidence type="ECO:0000313" key="2">
    <source>
        <dbReference type="EMBL" id="GLW93518.1"/>
    </source>
</evidence>
<comment type="caution">
    <text evidence="2">The sequence shown here is derived from an EMBL/GenBank/DDBJ whole genome shotgun (WGS) entry which is preliminary data.</text>
</comment>
<dbReference type="CDD" id="cd06193">
    <property type="entry name" value="siderophore_interacting"/>
    <property type="match status" value="1"/>
</dbReference>
<dbReference type="InterPro" id="IPR017927">
    <property type="entry name" value="FAD-bd_FR_type"/>
</dbReference>
<reference evidence="2" key="1">
    <citation type="submission" date="2023-02" db="EMBL/GenBank/DDBJ databases">
        <title>Actinokineospora globicatena NBRC 15670.</title>
        <authorList>
            <person name="Ichikawa N."/>
            <person name="Sato H."/>
            <person name="Tonouchi N."/>
        </authorList>
    </citation>
    <scope>NUCLEOTIDE SEQUENCE</scope>
    <source>
        <strain evidence="2">NBRC 15670</strain>
    </source>
</reference>
<dbReference type="EMBL" id="BSSD01000006">
    <property type="protein sequence ID" value="GLW93518.1"/>
    <property type="molecule type" value="Genomic_DNA"/>
</dbReference>
<evidence type="ECO:0000259" key="1">
    <source>
        <dbReference type="PROSITE" id="PS51384"/>
    </source>
</evidence>
<dbReference type="PANTHER" id="PTHR30157:SF0">
    <property type="entry name" value="NADPH-DEPENDENT FERRIC-CHELATE REDUCTASE"/>
    <property type="match status" value="1"/>
</dbReference>
<dbReference type="InterPro" id="IPR017938">
    <property type="entry name" value="Riboflavin_synthase-like_b-brl"/>
</dbReference>
<dbReference type="GO" id="GO:0016491">
    <property type="term" value="F:oxidoreductase activity"/>
    <property type="evidence" value="ECO:0007669"/>
    <property type="project" value="InterPro"/>
</dbReference>
<gene>
    <name evidence="2" type="ORF">Aglo03_43340</name>
</gene>
<keyword evidence="3" id="KW-1185">Reference proteome</keyword>
<dbReference type="InterPro" id="IPR039374">
    <property type="entry name" value="SIP_fam"/>
</dbReference>
<sequence>MARRGPAGRDSLRPYRLTVARTTRVTPHMLRVTLTGPDLVHYTEVGPEPRCKVLLPPAPGAEVVVPDSVPFWDALAALPESLRPIVRTYTVRAARPAEQEIDIDFVLHGDTGPASRWAASTKPGDAVGLYGCLSSFAPPADTAAYLVVGDETALPAITGIVASLPAGVAARVIVEVDSADEEQPLESAADLSVTWLHRGGAEPGTGTGLLDAVRAEPVDQRAYAWVAGESAAVQAIRALLVLERDLTKQRVYFSGYWRRGHAEDD</sequence>
<dbReference type="Gene3D" id="3.40.50.80">
    <property type="entry name" value="Nucleotide-binding domain of ferredoxin-NADP reductase (FNR) module"/>
    <property type="match status" value="1"/>
</dbReference>
<name>A0A9W6QN86_9PSEU</name>
<dbReference type="InterPro" id="IPR013113">
    <property type="entry name" value="SIP_FAD-bd"/>
</dbReference>
<dbReference type="Pfam" id="PF08021">
    <property type="entry name" value="FAD_binding_9"/>
    <property type="match status" value="1"/>
</dbReference>
<dbReference type="Gene3D" id="2.40.30.10">
    <property type="entry name" value="Translation factors"/>
    <property type="match status" value="1"/>
</dbReference>
<dbReference type="Pfam" id="PF04954">
    <property type="entry name" value="SIP"/>
    <property type="match status" value="1"/>
</dbReference>
<protein>
    <submittedName>
        <fullName evidence="2">Siderophore-interacting protein</fullName>
    </submittedName>
</protein>
<dbReference type="Proteomes" id="UP001165042">
    <property type="component" value="Unassembled WGS sequence"/>
</dbReference>
<accession>A0A9W6QN86</accession>
<dbReference type="SUPFAM" id="SSF63380">
    <property type="entry name" value="Riboflavin synthase domain-like"/>
    <property type="match status" value="1"/>
</dbReference>
<dbReference type="AlphaFoldDB" id="A0A9W6QN86"/>
<proteinExistence type="predicted"/>
<evidence type="ECO:0000313" key="3">
    <source>
        <dbReference type="Proteomes" id="UP001165042"/>
    </source>
</evidence>
<dbReference type="PANTHER" id="PTHR30157">
    <property type="entry name" value="FERRIC REDUCTASE, NADPH-DEPENDENT"/>
    <property type="match status" value="1"/>
</dbReference>
<feature type="domain" description="FAD-binding FR-type" evidence="1">
    <location>
        <begin position="12"/>
        <end position="139"/>
    </location>
</feature>
<dbReference type="InterPro" id="IPR007037">
    <property type="entry name" value="SIP_rossman_dom"/>
</dbReference>